<dbReference type="NCBIfam" id="TIGR00212">
    <property type="entry name" value="hemC"/>
    <property type="match status" value="1"/>
</dbReference>
<evidence type="ECO:0000256" key="6">
    <source>
        <dbReference type="ARBA" id="ARBA00022679"/>
    </source>
</evidence>
<name>A0A9D1VAG9_9BACT</name>
<evidence type="ECO:0000256" key="9">
    <source>
        <dbReference type="NCBIfam" id="TIGR00212"/>
    </source>
</evidence>
<dbReference type="Proteomes" id="UP000823964">
    <property type="component" value="Unassembled WGS sequence"/>
</dbReference>
<dbReference type="Gene3D" id="3.30.160.40">
    <property type="entry name" value="Porphobilinogen deaminase, C-terminal domain"/>
    <property type="match status" value="1"/>
</dbReference>
<evidence type="ECO:0000256" key="4">
    <source>
        <dbReference type="ARBA" id="ARBA00005638"/>
    </source>
</evidence>
<dbReference type="InterPro" id="IPR000860">
    <property type="entry name" value="HemC"/>
</dbReference>
<gene>
    <name evidence="12" type="primary">hemC</name>
    <name evidence="12" type="ORF">H9862_02245</name>
</gene>
<feature type="domain" description="Porphobilinogen deaminase C-terminal" evidence="11">
    <location>
        <begin position="239"/>
        <end position="306"/>
    </location>
</feature>
<dbReference type="PIRSF" id="PIRSF001438">
    <property type="entry name" value="4pyrrol_synth_OHMeBilane_synth"/>
    <property type="match status" value="1"/>
</dbReference>
<evidence type="ECO:0000313" key="13">
    <source>
        <dbReference type="Proteomes" id="UP000823964"/>
    </source>
</evidence>
<evidence type="ECO:0000259" key="10">
    <source>
        <dbReference type="Pfam" id="PF01379"/>
    </source>
</evidence>
<dbReference type="GO" id="GO:0004418">
    <property type="term" value="F:hydroxymethylbilane synthase activity"/>
    <property type="evidence" value="ECO:0007669"/>
    <property type="project" value="UniProtKB-UniRule"/>
</dbReference>
<reference evidence="12" key="2">
    <citation type="submission" date="2021-04" db="EMBL/GenBank/DDBJ databases">
        <authorList>
            <person name="Gilroy R."/>
        </authorList>
    </citation>
    <scope>NUCLEOTIDE SEQUENCE</scope>
    <source>
        <strain evidence="12">14975</strain>
    </source>
</reference>
<dbReference type="Pfam" id="PF01379">
    <property type="entry name" value="Porphobil_deam"/>
    <property type="match status" value="1"/>
</dbReference>
<protein>
    <recommendedName>
        <fullName evidence="9">Hydroxymethylbilane synthase</fullName>
        <ecNumber evidence="9">2.5.1.61</ecNumber>
    </recommendedName>
</protein>
<keyword evidence="6 12" id="KW-0808">Transferase</keyword>
<sequence>MKQHLIIGTRGSELALAQTALALEAVQRSCPGLRHQLRIIHTAGDARTDIPLNCVNAATNTGDKGVFIAAIEEALAAGEIDCAVHSLKDMPGQLDPAFEIAAILPREDIADTLVIKPGAEARRPVIGTGSVRRACFVDAYWGGSARCLPIRGNVHTRLRKLAESREMTATLLARAGLNRLGFTGPDIEFEGQHFCAVDLSPDAFMPALGQGAVALEIRRGDEETRALVAPANHAETSCCVAAERAFLDALKADCSVPVGGYAALVSGTLVLRALYFTPEGQPIRITQRGSAEDPVAVGQAAHRQLLAKLAD</sequence>
<dbReference type="SUPFAM" id="SSF54782">
    <property type="entry name" value="Porphobilinogen deaminase (hydroxymethylbilane synthase), C-terminal domain"/>
    <property type="match status" value="1"/>
</dbReference>
<dbReference type="InterPro" id="IPR036803">
    <property type="entry name" value="Porphobilinogen_deaminase_C_sf"/>
</dbReference>
<comment type="function">
    <text evidence="2">Tetrapolymerization of the monopyrrole PBG into the hydroxymethylbilane pre-uroporphyrinogen in several discrete steps.</text>
</comment>
<dbReference type="EC" id="2.5.1.61" evidence="9"/>
<dbReference type="Gene3D" id="3.40.190.10">
    <property type="entry name" value="Periplasmic binding protein-like II"/>
    <property type="match status" value="2"/>
</dbReference>
<dbReference type="InterPro" id="IPR022419">
    <property type="entry name" value="Porphobilin_deaminase_cofac_BS"/>
</dbReference>
<keyword evidence="7" id="KW-0627">Porphyrin biosynthesis</keyword>
<dbReference type="PANTHER" id="PTHR11557">
    <property type="entry name" value="PORPHOBILINOGEN DEAMINASE"/>
    <property type="match status" value="1"/>
</dbReference>
<dbReference type="AlphaFoldDB" id="A0A9D1VAG9"/>
<dbReference type="SUPFAM" id="SSF53850">
    <property type="entry name" value="Periplasmic binding protein-like II"/>
    <property type="match status" value="1"/>
</dbReference>
<evidence type="ECO:0000256" key="2">
    <source>
        <dbReference type="ARBA" id="ARBA00002869"/>
    </source>
</evidence>
<reference evidence="12" key="1">
    <citation type="journal article" date="2021" name="PeerJ">
        <title>Extensive microbial diversity within the chicken gut microbiome revealed by metagenomics and culture.</title>
        <authorList>
            <person name="Gilroy R."/>
            <person name="Ravi A."/>
            <person name="Getino M."/>
            <person name="Pursley I."/>
            <person name="Horton D.L."/>
            <person name="Alikhan N.F."/>
            <person name="Baker D."/>
            <person name="Gharbi K."/>
            <person name="Hall N."/>
            <person name="Watson M."/>
            <person name="Adriaenssens E.M."/>
            <person name="Foster-Nyarko E."/>
            <person name="Jarju S."/>
            <person name="Secka A."/>
            <person name="Antonio M."/>
            <person name="Oren A."/>
            <person name="Chaudhuri R.R."/>
            <person name="La Ragione R."/>
            <person name="Hildebrand F."/>
            <person name="Pallen M.J."/>
        </authorList>
    </citation>
    <scope>NUCLEOTIDE SEQUENCE</scope>
    <source>
        <strain evidence="12">14975</strain>
    </source>
</reference>
<dbReference type="PROSITE" id="PS00533">
    <property type="entry name" value="PORPHOBILINOGEN_DEAM"/>
    <property type="match status" value="1"/>
</dbReference>
<dbReference type="InterPro" id="IPR022418">
    <property type="entry name" value="Porphobilinogen_deaminase_C"/>
</dbReference>
<evidence type="ECO:0000256" key="7">
    <source>
        <dbReference type="ARBA" id="ARBA00023244"/>
    </source>
</evidence>
<dbReference type="PANTHER" id="PTHR11557:SF0">
    <property type="entry name" value="PORPHOBILINOGEN DEAMINASE"/>
    <property type="match status" value="1"/>
</dbReference>
<evidence type="ECO:0000256" key="3">
    <source>
        <dbReference type="ARBA" id="ARBA00004735"/>
    </source>
</evidence>
<evidence type="ECO:0000259" key="11">
    <source>
        <dbReference type="Pfam" id="PF03900"/>
    </source>
</evidence>
<proteinExistence type="inferred from homology"/>
<dbReference type="EMBL" id="DXFQ01000037">
    <property type="protein sequence ID" value="HIX19407.1"/>
    <property type="molecule type" value="Genomic_DNA"/>
</dbReference>
<evidence type="ECO:0000256" key="1">
    <source>
        <dbReference type="ARBA" id="ARBA00001916"/>
    </source>
</evidence>
<comment type="catalytic activity">
    <reaction evidence="8">
        <text>4 porphobilinogen + H2O = hydroxymethylbilane + 4 NH4(+)</text>
        <dbReference type="Rhea" id="RHEA:13185"/>
        <dbReference type="ChEBI" id="CHEBI:15377"/>
        <dbReference type="ChEBI" id="CHEBI:28938"/>
        <dbReference type="ChEBI" id="CHEBI:57845"/>
        <dbReference type="ChEBI" id="CHEBI:58126"/>
        <dbReference type="EC" id="2.5.1.61"/>
    </reaction>
</comment>
<evidence type="ECO:0000256" key="8">
    <source>
        <dbReference type="ARBA" id="ARBA00048169"/>
    </source>
</evidence>
<evidence type="ECO:0000313" key="12">
    <source>
        <dbReference type="EMBL" id="HIX19407.1"/>
    </source>
</evidence>
<organism evidence="12 13">
    <name type="scientific">Candidatus Akkermansia intestinigallinarum</name>
    <dbReference type="NCBI Taxonomy" id="2838431"/>
    <lineage>
        <taxon>Bacteria</taxon>
        <taxon>Pseudomonadati</taxon>
        <taxon>Verrucomicrobiota</taxon>
        <taxon>Verrucomicrobiia</taxon>
        <taxon>Verrucomicrobiales</taxon>
        <taxon>Akkermansiaceae</taxon>
        <taxon>Akkermansia</taxon>
    </lineage>
</organism>
<comment type="subunit">
    <text evidence="5">Monomer.</text>
</comment>
<comment type="cofactor">
    <cofactor evidence="1">
        <name>dipyrromethane</name>
        <dbReference type="ChEBI" id="CHEBI:60342"/>
    </cofactor>
</comment>
<evidence type="ECO:0000256" key="5">
    <source>
        <dbReference type="ARBA" id="ARBA00011245"/>
    </source>
</evidence>
<feature type="domain" description="Porphobilinogen deaminase N-terminal" evidence="10">
    <location>
        <begin position="5"/>
        <end position="225"/>
    </location>
</feature>
<dbReference type="PRINTS" id="PR00151">
    <property type="entry name" value="PORPHBDMNASE"/>
</dbReference>
<dbReference type="InterPro" id="IPR022417">
    <property type="entry name" value="Porphobilin_deaminase_N"/>
</dbReference>
<dbReference type="Pfam" id="PF03900">
    <property type="entry name" value="Porphobil_deamC"/>
    <property type="match status" value="1"/>
</dbReference>
<dbReference type="GO" id="GO:0005737">
    <property type="term" value="C:cytoplasm"/>
    <property type="evidence" value="ECO:0007669"/>
    <property type="project" value="UniProtKB-UniRule"/>
</dbReference>
<comment type="caution">
    <text evidence="12">The sequence shown here is derived from an EMBL/GenBank/DDBJ whole genome shotgun (WGS) entry which is preliminary data.</text>
</comment>
<comment type="pathway">
    <text evidence="3">Porphyrin-containing compound metabolism; protoporphyrin-IX biosynthesis; coproporphyrinogen-III from 5-aminolevulinate: step 2/4.</text>
</comment>
<dbReference type="GO" id="GO:0006783">
    <property type="term" value="P:heme biosynthetic process"/>
    <property type="evidence" value="ECO:0007669"/>
    <property type="project" value="TreeGrafter"/>
</dbReference>
<comment type="similarity">
    <text evidence="4">Belongs to the HMBS family.</text>
</comment>
<accession>A0A9D1VAG9</accession>